<gene>
    <name evidence="16" type="primary">lgr5</name>
</gene>
<dbReference type="GeneTree" id="ENSGT00940000160214"/>
<evidence type="ECO:0000256" key="3">
    <source>
        <dbReference type="ARBA" id="ARBA00022614"/>
    </source>
</evidence>
<feature type="transmembrane region" description="Helical" evidence="13">
    <location>
        <begin position="486"/>
        <end position="507"/>
    </location>
</feature>
<name>A0A667XMJ1_9TELE</name>
<keyword evidence="14" id="KW-0732">Signal</keyword>
<keyword evidence="17" id="KW-1185">Reference proteome</keyword>
<dbReference type="PROSITE" id="PS50262">
    <property type="entry name" value="G_PROTEIN_RECEP_F1_2"/>
    <property type="match status" value="1"/>
</dbReference>
<keyword evidence="9" id="KW-0675">Receptor</keyword>
<dbReference type="InterPro" id="IPR032675">
    <property type="entry name" value="LRR_dom_sf"/>
</dbReference>
<dbReference type="InterPro" id="IPR002131">
    <property type="entry name" value="Gphrmn_rcpt_fam"/>
</dbReference>
<organism evidence="16 17">
    <name type="scientific">Myripristis murdjan</name>
    <name type="common">pinecone soldierfish</name>
    <dbReference type="NCBI Taxonomy" id="586833"/>
    <lineage>
        <taxon>Eukaryota</taxon>
        <taxon>Metazoa</taxon>
        <taxon>Chordata</taxon>
        <taxon>Craniata</taxon>
        <taxon>Vertebrata</taxon>
        <taxon>Euteleostomi</taxon>
        <taxon>Actinopterygii</taxon>
        <taxon>Neopterygii</taxon>
        <taxon>Teleostei</taxon>
        <taxon>Neoteleostei</taxon>
        <taxon>Acanthomorphata</taxon>
        <taxon>Holocentriformes</taxon>
        <taxon>Holocentridae</taxon>
        <taxon>Myripristis</taxon>
    </lineage>
</organism>
<feature type="transmembrane region" description="Helical" evidence="13">
    <location>
        <begin position="527"/>
        <end position="552"/>
    </location>
</feature>
<feature type="transmembrane region" description="Helical" evidence="13">
    <location>
        <begin position="686"/>
        <end position="706"/>
    </location>
</feature>
<dbReference type="Proteomes" id="UP000472263">
    <property type="component" value="Chromosome 23"/>
</dbReference>
<dbReference type="PRINTS" id="PR00373">
    <property type="entry name" value="GLYCHORMONER"/>
</dbReference>
<dbReference type="InterPro" id="IPR003591">
    <property type="entry name" value="Leu-rich_rpt_typical-subtyp"/>
</dbReference>
<dbReference type="GO" id="GO:0005886">
    <property type="term" value="C:plasma membrane"/>
    <property type="evidence" value="ECO:0007669"/>
    <property type="project" value="UniProtKB-SubCell"/>
</dbReference>
<dbReference type="InterPro" id="IPR000276">
    <property type="entry name" value="GPCR_Rhodpsn"/>
</dbReference>
<evidence type="ECO:0000256" key="10">
    <source>
        <dbReference type="ARBA" id="ARBA00023180"/>
    </source>
</evidence>
<keyword evidence="3" id="KW-0433">Leucine-rich repeat</keyword>
<reference evidence="16" key="2">
    <citation type="submission" date="2025-08" db="UniProtKB">
        <authorList>
            <consortium name="Ensembl"/>
        </authorList>
    </citation>
    <scope>IDENTIFICATION</scope>
</reference>
<feature type="transmembrane region" description="Helical" evidence="13">
    <location>
        <begin position="606"/>
        <end position="630"/>
    </location>
</feature>
<feature type="domain" description="G-protein coupled receptors family 1 profile" evidence="15">
    <location>
        <begin position="465"/>
        <end position="703"/>
    </location>
</feature>
<evidence type="ECO:0000256" key="14">
    <source>
        <dbReference type="SAM" id="SignalP"/>
    </source>
</evidence>
<keyword evidence="4 13" id="KW-0812">Transmembrane</keyword>
<evidence type="ECO:0000256" key="12">
    <source>
        <dbReference type="SAM" id="MobiDB-lite"/>
    </source>
</evidence>
<keyword evidence="6 13" id="KW-1133">Transmembrane helix</keyword>
<dbReference type="GO" id="GO:0008528">
    <property type="term" value="F:G protein-coupled peptide receptor activity"/>
    <property type="evidence" value="ECO:0007669"/>
    <property type="project" value="TreeGrafter"/>
</dbReference>
<dbReference type="SUPFAM" id="SSF81321">
    <property type="entry name" value="Family A G protein-coupled receptor-like"/>
    <property type="match status" value="1"/>
</dbReference>
<dbReference type="Ensembl" id="ENSMMDT00005013831.1">
    <property type="protein sequence ID" value="ENSMMDP00005013444.1"/>
    <property type="gene ID" value="ENSMMDG00005006776.1"/>
</dbReference>
<evidence type="ECO:0000256" key="11">
    <source>
        <dbReference type="ARBA" id="ARBA00023224"/>
    </source>
</evidence>
<evidence type="ECO:0000256" key="9">
    <source>
        <dbReference type="ARBA" id="ARBA00023170"/>
    </source>
</evidence>
<keyword evidence="8 13" id="KW-0472">Membrane</keyword>
<sequence length="797" mass="87407">MPGFVALLAVFAVCSAGQGSSVSGDRGPGRTGCPGRCRCEVDGLLHRVDCADLGLRDLPSNLSVFTSYLRLAGNDLSFVPRGAFSGLYNLKVLRLDANHISSVPIGCFSGLRSLRHLWLDDNWLWAVPVEALSELPALQAMTLALNHISHIPDHAFANLSSLVVLYAHAHTHTHTHTLICIFFFFLRKRHKERVVDLNYNSLVEFPMAIRSLSHLKELGFHSNSIQSIPEHAFIGNPSLLTIFFYDNPIQSVGRSAFQNLPELRTLTITGARITSLPSSVCEQLPNLQLLRGKKRDLSLSERSDVLVNMNFLQVEMFFGKVTCFPPPPSLPPCSDLSSNQLAALPLINLQSLTHLRLAGNTELMELIPREHLPRVRVMELPYAFQCCAFIYDLCVNISITEKHFFSHAADQDWEDFLLEFEDEPKSQHSVQCSPAPGPFRPCLHLLGSWLIRGGVWLIAALSLVSNGLVVLSVFLSPAASVTPPKLLIGLLALVNGLMGVWCGWLAAVDGWTYGEFWRYGARWESSFLCRLSGFLCVFASQTGLFLLTVAALERIRSSPVVSVRLSVCLCFLLGLAVTLPPLVVGHGTTSLCLPLPSSSSSSSSSLAFSVSLVLLNSLCFLLMTLAYTRLYCRADKASGPPEEEAALTRHVAWLLFSDCLLYLPVAFLSFSSLLRLPVAGPEAAKGVLLLVVPLPACINPLLYLLFTPLAREELAALGKRARQAAAARLGGGGASRDELDLPYDEDEDAEKQSCDSTQALVAMGGMKEEEEEEEEERGRGRERSETQHSVTFVVPCR</sequence>
<dbReference type="SMART" id="SM00369">
    <property type="entry name" value="LRR_TYP"/>
    <property type="match status" value="7"/>
</dbReference>
<reference evidence="16" key="3">
    <citation type="submission" date="2025-09" db="UniProtKB">
        <authorList>
            <consortium name="Ensembl"/>
        </authorList>
    </citation>
    <scope>IDENTIFICATION</scope>
</reference>
<keyword evidence="5" id="KW-0677">Repeat</keyword>
<dbReference type="InterPro" id="IPR017452">
    <property type="entry name" value="GPCR_Rhodpsn_7TM"/>
</dbReference>
<dbReference type="InterPro" id="IPR026906">
    <property type="entry name" value="LRR_5"/>
</dbReference>
<comment type="subcellular location">
    <subcellularLocation>
        <location evidence="1">Cell membrane</location>
        <topology evidence="1">Multi-pass membrane protein</topology>
    </subcellularLocation>
</comment>
<evidence type="ECO:0000256" key="13">
    <source>
        <dbReference type="SAM" id="Phobius"/>
    </source>
</evidence>
<keyword evidence="7" id="KW-0297">G-protein coupled receptor</keyword>
<dbReference type="PANTHER" id="PTHR24372">
    <property type="entry name" value="GLYCOPROTEIN HORMONE RECEPTOR"/>
    <property type="match status" value="1"/>
</dbReference>
<evidence type="ECO:0000256" key="2">
    <source>
        <dbReference type="ARBA" id="ARBA00022475"/>
    </source>
</evidence>
<keyword evidence="11" id="KW-0807">Transducer</keyword>
<feature type="chain" id="PRO_5025638922" description="G-protein coupled receptors family 1 profile domain-containing protein" evidence="14">
    <location>
        <begin position="17"/>
        <end position="797"/>
    </location>
</feature>
<feature type="transmembrane region" description="Helical" evidence="13">
    <location>
        <begin position="449"/>
        <end position="474"/>
    </location>
</feature>
<feature type="region of interest" description="Disordered" evidence="12">
    <location>
        <begin position="731"/>
        <end position="797"/>
    </location>
</feature>
<feature type="compositionally biased region" description="Basic and acidic residues" evidence="12">
    <location>
        <begin position="776"/>
        <end position="786"/>
    </location>
</feature>
<dbReference type="Pfam" id="PF00001">
    <property type="entry name" value="7tm_1"/>
    <property type="match status" value="1"/>
</dbReference>
<protein>
    <recommendedName>
        <fullName evidence="15">G-protein coupled receptors family 1 profile domain-containing protein</fullName>
    </recommendedName>
</protein>
<evidence type="ECO:0000259" key="15">
    <source>
        <dbReference type="PROSITE" id="PS50262"/>
    </source>
</evidence>
<evidence type="ECO:0000256" key="6">
    <source>
        <dbReference type="ARBA" id="ARBA00022989"/>
    </source>
</evidence>
<dbReference type="SUPFAM" id="SSF52058">
    <property type="entry name" value="L domain-like"/>
    <property type="match status" value="1"/>
</dbReference>
<feature type="transmembrane region" description="Helical" evidence="13">
    <location>
        <begin position="564"/>
        <end position="586"/>
    </location>
</feature>
<evidence type="ECO:0000313" key="16">
    <source>
        <dbReference type="Ensembl" id="ENSMMDP00005013444.1"/>
    </source>
</evidence>
<evidence type="ECO:0000256" key="4">
    <source>
        <dbReference type="ARBA" id="ARBA00022692"/>
    </source>
</evidence>
<keyword evidence="10" id="KW-0325">Glycoprotein</keyword>
<evidence type="ECO:0000256" key="8">
    <source>
        <dbReference type="ARBA" id="ARBA00023136"/>
    </source>
</evidence>
<dbReference type="InterPro" id="IPR001611">
    <property type="entry name" value="Leu-rich_rpt"/>
</dbReference>
<evidence type="ECO:0000256" key="7">
    <source>
        <dbReference type="ARBA" id="ARBA00023040"/>
    </source>
</evidence>
<dbReference type="Gene3D" id="3.80.10.10">
    <property type="entry name" value="Ribonuclease Inhibitor"/>
    <property type="match status" value="1"/>
</dbReference>
<reference evidence="16" key="1">
    <citation type="submission" date="2019-06" db="EMBL/GenBank/DDBJ databases">
        <authorList>
            <consortium name="Wellcome Sanger Institute Data Sharing"/>
        </authorList>
    </citation>
    <scope>NUCLEOTIDE SEQUENCE [LARGE SCALE GENOMIC DNA]</scope>
</reference>
<dbReference type="Pfam" id="PF13855">
    <property type="entry name" value="LRR_8"/>
    <property type="match status" value="1"/>
</dbReference>
<feature type="transmembrane region" description="Helical" evidence="13">
    <location>
        <begin position="651"/>
        <end position="674"/>
    </location>
</feature>
<dbReference type="GO" id="GO:0016500">
    <property type="term" value="F:protein-hormone receptor activity"/>
    <property type="evidence" value="ECO:0007669"/>
    <property type="project" value="InterPro"/>
</dbReference>
<dbReference type="AlphaFoldDB" id="A0A667XMJ1"/>
<keyword evidence="2" id="KW-1003">Cell membrane</keyword>
<feature type="compositionally biased region" description="Acidic residues" evidence="12">
    <location>
        <begin position="740"/>
        <end position="749"/>
    </location>
</feature>
<evidence type="ECO:0000256" key="5">
    <source>
        <dbReference type="ARBA" id="ARBA00022737"/>
    </source>
</evidence>
<evidence type="ECO:0000313" key="17">
    <source>
        <dbReference type="Proteomes" id="UP000472263"/>
    </source>
</evidence>
<dbReference type="GO" id="GO:0007189">
    <property type="term" value="P:adenylate cyclase-activating G protein-coupled receptor signaling pathway"/>
    <property type="evidence" value="ECO:0007669"/>
    <property type="project" value="TreeGrafter"/>
</dbReference>
<dbReference type="GO" id="GO:0009755">
    <property type="term" value="P:hormone-mediated signaling pathway"/>
    <property type="evidence" value="ECO:0007669"/>
    <property type="project" value="TreeGrafter"/>
</dbReference>
<dbReference type="Gene3D" id="1.20.1070.10">
    <property type="entry name" value="Rhodopsin 7-helix transmembrane proteins"/>
    <property type="match status" value="1"/>
</dbReference>
<evidence type="ECO:0000256" key="1">
    <source>
        <dbReference type="ARBA" id="ARBA00004651"/>
    </source>
</evidence>
<proteinExistence type="predicted"/>
<dbReference type="Pfam" id="PF13306">
    <property type="entry name" value="LRR_5"/>
    <property type="match status" value="1"/>
</dbReference>
<accession>A0A667XMJ1</accession>
<feature type="signal peptide" evidence="14">
    <location>
        <begin position="1"/>
        <end position="16"/>
    </location>
</feature>
<dbReference type="PANTHER" id="PTHR24372:SF71">
    <property type="entry name" value="LEUCINE-RICH REPEAT-CONTAINING G-PROTEIN COUPLED RECEPTOR 5"/>
    <property type="match status" value="1"/>
</dbReference>